<evidence type="ECO:0000259" key="1">
    <source>
        <dbReference type="SMART" id="SM01321"/>
    </source>
</evidence>
<dbReference type="InterPro" id="IPR002686">
    <property type="entry name" value="Transposase_17"/>
</dbReference>
<dbReference type="SUPFAM" id="SSF143422">
    <property type="entry name" value="Transposase IS200-like"/>
    <property type="match status" value="1"/>
</dbReference>
<dbReference type="Pfam" id="PF01797">
    <property type="entry name" value="Y1_Tnp"/>
    <property type="match status" value="1"/>
</dbReference>
<dbReference type="GO" id="GO:0003677">
    <property type="term" value="F:DNA binding"/>
    <property type="evidence" value="ECO:0007669"/>
    <property type="project" value="InterPro"/>
</dbReference>
<dbReference type="PANTHER" id="PTHR34322">
    <property type="entry name" value="TRANSPOSASE, Y1_TNP DOMAIN-CONTAINING"/>
    <property type="match status" value="1"/>
</dbReference>
<proteinExistence type="predicted"/>
<accession>A0A1G2MKJ4</accession>
<dbReference type="Gene3D" id="3.30.70.1290">
    <property type="entry name" value="Transposase IS200-like"/>
    <property type="match status" value="1"/>
</dbReference>
<evidence type="ECO:0000313" key="2">
    <source>
        <dbReference type="EMBL" id="OHA24386.1"/>
    </source>
</evidence>
<evidence type="ECO:0000313" key="3">
    <source>
        <dbReference type="Proteomes" id="UP000178413"/>
    </source>
</evidence>
<organism evidence="2 3">
    <name type="scientific">Candidatus Taylorbacteria bacterium RIFCSPHIGHO2_02_FULL_44_12</name>
    <dbReference type="NCBI Taxonomy" id="1802308"/>
    <lineage>
        <taxon>Bacteria</taxon>
        <taxon>Candidatus Tayloriibacteriota</taxon>
    </lineage>
</organism>
<dbReference type="GO" id="GO:0004803">
    <property type="term" value="F:transposase activity"/>
    <property type="evidence" value="ECO:0007669"/>
    <property type="project" value="InterPro"/>
</dbReference>
<dbReference type="InterPro" id="IPR036515">
    <property type="entry name" value="Transposase_17_sf"/>
</dbReference>
<gene>
    <name evidence="2" type="ORF">A3D50_00005</name>
</gene>
<dbReference type="SMART" id="SM01321">
    <property type="entry name" value="Y1_Tnp"/>
    <property type="match status" value="1"/>
</dbReference>
<dbReference type="PANTHER" id="PTHR34322:SF2">
    <property type="entry name" value="TRANSPOSASE IS200-LIKE DOMAIN-CONTAINING PROTEIN"/>
    <property type="match status" value="1"/>
</dbReference>
<feature type="domain" description="Transposase IS200-like" evidence="1">
    <location>
        <begin position="3"/>
        <end position="133"/>
    </location>
</feature>
<dbReference type="Proteomes" id="UP000178413">
    <property type="component" value="Unassembled WGS sequence"/>
</dbReference>
<sequence length="136" mass="16128">MFVINEYYHIYNRGAHKSPIFLDKIDYQRFLYLLYIANSNKPLHFYILKQSDAFLCERQDQYVDIVAYCLMPNHFHIAVKEIVEGGISRFVHKLCTAYVMYYNFKYDHSGTIFQGPYNAKHVDSDGYLLTFTQLPS</sequence>
<comment type="caution">
    <text evidence="2">The sequence shown here is derived from an EMBL/GenBank/DDBJ whole genome shotgun (WGS) entry which is preliminary data.</text>
</comment>
<name>A0A1G2MKJ4_9BACT</name>
<protein>
    <recommendedName>
        <fullName evidence="1">Transposase IS200-like domain-containing protein</fullName>
    </recommendedName>
</protein>
<dbReference type="AlphaFoldDB" id="A0A1G2MKJ4"/>
<reference evidence="2 3" key="1">
    <citation type="journal article" date="2016" name="Nat. Commun.">
        <title>Thousands of microbial genomes shed light on interconnected biogeochemical processes in an aquifer system.</title>
        <authorList>
            <person name="Anantharaman K."/>
            <person name="Brown C.T."/>
            <person name="Hug L.A."/>
            <person name="Sharon I."/>
            <person name="Castelle C.J."/>
            <person name="Probst A.J."/>
            <person name="Thomas B.C."/>
            <person name="Singh A."/>
            <person name="Wilkins M.J."/>
            <person name="Karaoz U."/>
            <person name="Brodie E.L."/>
            <person name="Williams K.H."/>
            <person name="Hubbard S.S."/>
            <person name="Banfield J.F."/>
        </authorList>
    </citation>
    <scope>NUCLEOTIDE SEQUENCE [LARGE SCALE GENOMIC DNA]</scope>
</reference>
<dbReference type="GO" id="GO:0006313">
    <property type="term" value="P:DNA transposition"/>
    <property type="evidence" value="ECO:0007669"/>
    <property type="project" value="InterPro"/>
</dbReference>
<dbReference type="EMBL" id="MHRM01000005">
    <property type="protein sequence ID" value="OHA24386.1"/>
    <property type="molecule type" value="Genomic_DNA"/>
</dbReference>